<evidence type="ECO:0000256" key="1">
    <source>
        <dbReference type="ARBA" id="ARBA00022741"/>
    </source>
</evidence>
<sequence length="346" mass="35616">MSHSPQPAHPADPVRPAPGDQRLTRFLPEDEDPALLPPELERLVHGLAGAPPGSGAVGELLSGRDDTDSASVLRWATNHTLASSTRVLPPVLDDPYDWGCVAAAHAFSPVYATGGRPVLAVNLLGWPRALPADQAAQLLQGGLDVARDAGCQLGGTHPLGDDRPAYGLSVTGAGRPDAVLGTDAGVAGMPLTLTKPLGSGVLTRRHRATGEYFPQAVASMTALNHRAAEEALANGARGAVEVGDYGLLGHAYLLARASGVTVVLDSAALPFLDGARTSPAHADCPRARRVLGWLGQHLVADGLPEEDALLLADPQISGGLLVAGEVPGFPVVGELLPRGEEAVAIR</sequence>
<dbReference type="Proteomes" id="UP000791080">
    <property type="component" value="Unassembled WGS sequence"/>
</dbReference>
<dbReference type="SUPFAM" id="SSF55326">
    <property type="entry name" value="PurM N-terminal domain-like"/>
    <property type="match status" value="1"/>
</dbReference>
<dbReference type="InterPro" id="IPR036676">
    <property type="entry name" value="PurM-like_C_sf"/>
</dbReference>
<keyword evidence="1" id="KW-0547">Nucleotide-binding</keyword>
<dbReference type="InterPro" id="IPR036921">
    <property type="entry name" value="PurM-like_N_sf"/>
</dbReference>
<reference evidence="5 6" key="1">
    <citation type="submission" date="2013-07" db="EMBL/GenBank/DDBJ databases">
        <authorList>
            <consortium name="DOE Joint Genome Institute"/>
            <person name="Reeve W."/>
            <person name="Huntemann M."/>
            <person name="Han J."/>
            <person name="Chen A."/>
            <person name="Kyrpides N."/>
            <person name="Mavromatis K."/>
            <person name="Markowitz V."/>
            <person name="Palaniappan K."/>
            <person name="Ivanova N."/>
            <person name="Schaumberg A."/>
            <person name="Pati A."/>
            <person name="Liolios K."/>
            <person name="Nordberg H.P."/>
            <person name="Cantor M.N."/>
            <person name="Hua S.X."/>
            <person name="Woyke T."/>
        </authorList>
    </citation>
    <scope>NUCLEOTIDE SEQUENCE [LARGE SCALE GENOMIC DNA]</scope>
    <source>
        <strain evidence="5 6">DSM 43889</strain>
    </source>
</reference>
<keyword evidence="6" id="KW-1185">Reference proteome</keyword>
<accession>A0ABT1JQ17</accession>
<evidence type="ECO:0000313" key="5">
    <source>
        <dbReference type="EMBL" id="MCP2334630.1"/>
    </source>
</evidence>
<dbReference type="PANTHER" id="PTHR10256:SF0">
    <property type="entry name" value="INACTIVE SELENIDE, WATER DIKINASE-LIKE PROTEIN-RELATED"/>
    <property type="match status" value="1"/>
</dbReference>
<dbReference type="Gene3D" id="3.30.1330.10">
    <property type="entry name" value="PurM-like, N-terminal domain"/>
    <property type="match status" value="1"/>
</dbReference>
<gene>
    <name evidence="5" type="ORF">G443_004900</name>
</gene>
<dbReference type="RefSeq" id="WP_026420129.1">
    <property type="nucleotide sequence ID" value="NZ_AUBJ02000001.1"/>
</dbReference>
<name>A0ABT1JQ17_ACTCY</name>
<organism evidence="5 6">
    <name type="scientific">Actinoalloteichus caeruleus DSM 43889</name>
    <dbReference type="NCBI Taxonomy" id="1120930"/>
    <lineage>
        <taxon>Bacteria</taxon>
        <taxon>Bacillati</taxon>
        <taxon>Actinomycetota</taxon>
        <taxon>Actinomycetes</taxon>
        <taxon>Pseudonocardiales</taxon>
        <taxon>Pseudonocardiaceae</taxon>
        <taxon>Actinoalloteichus</taxon>
        <taxon>Actinoalloteichus cyanogriseus</taxon>
    </lineage>
</organism>
<dbReference type="InterPro" id="IPR004536">
    <property type="entry name" value="SPS/SelD"/>
</dbReference>
<dbReference type="EMBL" id="AUBJ02000001">
    <property type="protein sequence ID" value="MCP2334630.1"/>
    <property type="molecule type" value="Genomic_DNA"/>
</dbReference>
<dbReference type="InterPro" id="IPR016188">
    <property type="entry name" value="PurM-like_N"/>
</dbReference>
<dbReference type="SUPFAM" id="SSF56042">
    <property type="entry name" value="PurM C-terminal domain-like"/>
    <property type="match status" value="1"/>
</dbReference>
<reference evidence="5 6" key="2">
    <citation type="submission" date="2022-06" db="EMBL/GenBank/DDBJ databases">
        <title>Genomic Encyclopedia of Type Strains, Phase I: the one thousand microbial genomes (KMG-I) project.</title>
        <authorList>
            <person name="Kyrpides N."/>
        </authorList>
    </citation>
    <scope>NUCLEOTIDE SEQUENCE [LARGE SCALE GENOMIC DNA]</scope>
    <source>
        <strain evidence="5 6">DSM 43889</strain>
    </source>
</reference>
<dbReference type="PANTHER" id="PTHR10256">
    <property type="entry name" value="SELENIDE, WATER DIKINASE"/>
    <property type="match status" value="1"/>
</dbReference>
<comment type="caution">
    <text evidence="5">The sequence shown here is derived from an EMBL/GenBank/DDBJ whole genome shotgun (WGS) entry which is preliminary data.</text>
</comment>
<proteinExistence type="predicted"/>
<keyword evidence="2" id="KW-0067">ATP-binding</keyword>
<dbReference type="Pfam" id="PF00586">
    <property type="entry name" value="AIRS"/>
    <property type="match status" value="1"/>
</dbReference>
<evidence type="ECO:0000256" key="3">
    <source>
        <dbReference type="SAM" id="MobiDB-lite"/>
    </source>
</evidence>
<evidence type="ECO:0000256" key="2">
    <source>
        <dbReference type="ARBA" id="ARBA00022840"/>
    </source>
</evidence>
<dbReference type="NCBIfam" id="TIGR00476">
    <property type="entry name" value="selD"/>
    <property type="match status" value="1"/>
</dbReference>
<evidence type="ECO:0000313" key="6">
    <source>
        <dbReference type="Proteomes" id="UP000791080"/>
    </source>
</evidence>
<feature type="domain" description="PurM-like N-terminal" evidence="4">
    <location>
        <begin position="68"/>
        <end position="172"/>
    </location>
</feature>
<protein>
    <submittedName>
        <fullName evidence="5">Selenophosphate synthase</fullName>
    </submittedName>
</protein>
<feature type="region of interest" description="Disordered" evidence="3">
    <location>
        <begin position="1"/>
        <end position="35"/>
    </location>
</feature>
<evidence type="ECO:0000259" key="4">
    <source>
        <dbReference type="Pfam" id="PF00586"/>
    </source>
</evidence>
<feature type="compositionally biased region" description="Pro residues" evidence="3">
    <location>
        <begin position="7"/>
        <end position="16"/>
    </location>
</feature>
<dbReference type="Gene3D" id="3.90.650.10">
    <property type="entry name" value="PurM-like C-terminal domain"/>
    <property type="match status" value="1"/>
</dbReference>